<evidence type="ECO:0000313" key="1">
    <source>
        <dbReference type="EnsemblMetazoa" id="Aqu2.1.42710_001"/>
    </source>
</evidence>
<name>A0A1X7VSB6_AMPQE</name>
<protein>
    <submittedName>
        <fullName evidence="1">Uncharacterized protein</fullName>
    </submittedName>
</protein>
<dbReference type="AlphaFoldDB" id="A0A1X7VSB6"/>
<organism evidence="1">
    <name type="scientific">Amphimedon queenslandica</name>
    <name type="common">Sponge</name>
    <dbReference type="NCBI Taxonomy" id="400682"/>
    <lineage>
        <taxon>Eukaryota</taxon>
        <taxon>Metazoa</taxon>
        <taxon>Porifera</taxon>
        <taxon>Demospongiae</taxon>
        <taxon>Heteroscleromorpha</taxon>
        <taxon>Haplosclerida</taxon>
        <taxon>Niphatidae</taxon>
        <taxon>Amphimedon</taxon>
    </lineage>
</organism>
<dbReference type="EnsemblMetazoa" id="Aqu2.1.42710_001">
    <property type="protein sequence ID" value="Aqu2.1.42710_001"/>
    <property type="gene ID" value="Aqu2.1.42710"/>
</dbReference>
<accession>A0A1X7VSB6</accession>
<dbReference type="InParanoid" id="A0A1X7VSB6"/>
<reference evidence="1" key="1">
    <citation type="submission" date="2017-05" db="UniProtKB">
        <authorList>
            <consortium name="EnsemblMetazoa"/>
        </authorList>
    </citation>
    <scope>IDENTIFICATION</scope>
</reference>
<proteinExistence type="predicted"/>
<sequence>MRKRYRVILKTSWRTAKAPGPSFPLSLSTSVFPLISETILVLALLIFDCKSLTNGTLGFKEWEREEKERLE</sequence>